<reference evidence="4" key="1">
    <citation type="journal article" date="2020" name="Stud. Mycol.">
        <title>101 Dothideomycetes genomes: a test case for predicting lifestyles and emergence of pathogens.</title>
        <authorList>
            <person name="Haridas S."/>
            <person name="Albert R."/>
            <person name="Binder M."/>
            <person name="Bloem J."/>
            <person name="Labutti K."/>
            <person name="Salamov A."/>
            <person name="Andreopoulos B."/>
            <person name="Baker S."/>
            <person name="Barry K."/>
            <person name="Bills G."/>
            <person name="Bluhm B."/>
            <person name="Cannon C."/>
            <person name="Castanera R."/>
            <person name="Culley D."/>
            <person name="Daum C."/>
            <person name="Ezra D."/>
            <person name="Gonzalez J."/>
            <person name="Henrissat B."/>
            <person name="Kuo A."/>
            <person name="Liang C."/>
            <person name="Lipzen A."/>
            <person name="Lutzoni F."/>
            <person name="Magnuson J."/>
            <person name="Mondo S."/>
            <person name="Nolan M."/>
            <person name="Ohm R."/>
            <person name="Pangilinan J."/>
            <person name="Park H.-J."/>
            <person name="Ramirez L."/>
            <person name="Alfaro M."/>
            <person name="Sun H."/>
            <person name="Tritt A."/>
            <person name="Yoshinaga Y."/>
            <person name="Zwiers L.-H."/>
            <person name="Turgeon B."/>
            <person name="Goodwin S."/>
            <person name="Spatafora J."/>
            <person name="Crous P."/>
            <person name="Grigoriev I."/>
        </authorList>
    </citation>
    <scope>NUCLEOTIDE SEQUENCE</scope>
    <source>
        <strain evidence="4">CBS 122367</strain>
    </source>
</reference>
<name>A0A6G1IR52_9PLEO</name>
<dbReference type="InterPro" id="IPR029033">
    <property type="entry name" value="His_PPase_superfam"/>
</dbReference>
<evidence type="ECO:0000256" key="3">
    <source>
        <dbReference type="SAM" id="SignalP"/>
    </source>
</evidence>
<keyword evidence="3" id="KW-0732">Signal</keyword>
<dbReference type="Gene3D" id="3.40.50.1240">
    <property type="entry name" value="Phosphoglycerate mutase-like"/>
    <property type="match status" value="1"/>
</dbReference>
<keyword evidence="5" id="KW-1185">Reference proteome</keyword>
<dbReference type="SUPFAM" id="SSF53254">
    <property type="entry name" value="Phosphoglycerate mutase-like"/>
    <property type="match status" value="1"/>
</dbReference>
<organism evidence="4 5">
    <name type="scientific">Lentithecium fluviatile CBS 122367</name>
    <dbReference type="NCBI Taxonomy" id="1168545"/>
    <lineage>
        <taxon>Eukaryota</taxon>
        <taxon>Fungi</taxon>
        <taxon>Dikarya</taxon>
        <taxon>Ascomycota</taxon>
        <taxon>Pezizomycotina</taxon>
        <taxon>Dothideomycetes</taxon>
        <taxon>Pleosporomycetidae</taxon>
        <taxon>Pleosporales</taxon>
        <taxon>Massarineae</taxon>
        <taxon>Lentitheciaceae</taxon>
        <taxon>Lentithecium</taxon>
    </lineage>
</organism>
<feature type="signal peptide" evidence="3">
    <location>
        <begin position="1"/>
        <end position="18"/>
    </location>
</feature>
<keyword evidence="2" id="KW-0472">Membrane</keyword>
<evidence type="ECO:0000313" key="5">
    <source>
        <dbReference type="Proteomes" id="UP000799291"/>
    </source>
</evidence>
<dbReference type="Pfam" id="PF00328">
    <property type="entry name" value="His_Phos_2"/>
    <property type="match status" value="1"/>
</dbReference>
<protein>
    <submittedName>
        <fullName evidence="4">Phosphoglycerate mutase-like protein</fullName>
    </submittedName>
</protein>
<keyword evidence="2" id="KW-1133">Transmembrane helix</keyword>
<comment type="similarity">
    <text evidence="1">Belongs to the histidine acid phosphatase family.</text>
</comment>
<sequence length="478" mass="50673">MQFSIALSVLSFLASVDAAETILGAYIFHRHGDRTPKSLPPTNLTTLGYEQVYTSGQYYRARYLTGSSKINGINEDVVKLTQLSVTAPVDNVLQNSALAFLQALYPPVGSEESVQVLTDGKSVQAPMDGYQLIPVNTIATNAGSEDNGWLQDSSVCANAKVSSNGYFTSAEYNQLLPSTGDFYSSLIPVVNDTLSEKDVTYKNAYIVYDLVNVAEIHNSSIPSSDMLTNETLFELRTLADAHEWGLAYNASDNTRAISGMQLAGEILKYLNNTIESGQKGSTANKLGIQFGAYATFLSFFGLAGLDKADSDFKGLPDYASSMTFELFTDVDASGATIPSTDDLQVRFLFHNGTASNTSELTVYPLFGGSSNAISWTDFHDGLAKFAISSTEQWCHTCGNTTGTCAQYSSDNNGSSSTGSSSGGSGMSPAVGGVIGAIVTLAVVLGSLAAFMFIGGFRLVSKKMAGRATPVSETAEGKA</sequence>
<evidence type="ECO:0000256" key="1">
    <source>
        <dbReference type="ARBA" id="ARBA00005375"/>
    </source>
</evidence>
<feature type="transmembrane region" description="Helical" evidence="2">
    <location>
        <begin position="429"/>
        <end position="453"/>
    </location>
</feature>
<dbReference type="OrthoDB" id="258392at2759"/>
<dbReference type="InterPro" id="IPR000560">
    <property type="entry name" value="His_Pase_clade-2"/>
</dbReference>
<accession>A0A6G1IR52</accession>
<dbReference type="PANTHER" id="PTHR11567">
    <property type="entry name" value="ACID PHOSPHATASE-RELATED"/>
    <property type="match status" value="1"/>
</dbReference>
<dbReference type="CDD" id="cd07061">
    <property type="entry name" value="HP_HAP_like"/>
    <property type="match status" value="1"/>
</dbReference>
<gene>
    <name evidence="4" type="ORF">K458DRAFT_434191</name>
</gene>
<dbReference type="PANTHER" id="PTHR11567:SF142">
    <property type="entry name" value="PHOSPHOGLYCERATE MUTASE-LIKE PROTEIN"/>
    <property type="match status" value="1"/>
</dbReference>
<dbReference type="EMBL" id="MU005595">
    <property type="protein sequence ID" value="KAF2680578.1"/>
    <property type="molecule type" value="Genomic_DNA"/>
</dbReference>
<evidence type="ECO:0000313" key="4">
    <source>
        <dbReference type="EMBL" id="KAF2680578.1"/>
    </source>
</evidence>
<feature type="chain" id="PRO_5026028248" evidence="3">
    <location>
        <begin position="19"/>
        <end position="478"/>
    </location>
</feature>
<proteinExistence type="inferred from homology"/>
<dbReference type="GO" id="GO:0016791">
    <property type="term" value="F:phosphatase activity"/>
    <property type="evidence" value="ECO:0007669"/>
    <property type="project" value="TreeGrafter"/>
</dbReference>
<dbReference type="InterPro" id="IPR050645">
    <property type="entry name" value="Histidine_acid_phosphatase"/>
</dbReference>
<keyword evidence="2" id="KW-0812">Transmembrane</keyword>
<evidence type="ECO:0000256" key="2">
    <source>
        <dbReference type="SAM" id="Phobius"/>
    </source>
</evidence>
<dbReference type="AlphaFoldDB" id="A0A6G1IR52"/>
<dbReference type="Proteomes" id="UP000799291">
    <property type="component" value="Unassembled WGS sequence"/>
</dbReference>